<feature type="compositionally biased region" description="Basic and acidic residues" evidence="1">
    <location>
        <begin position="84"/>
        <end position="97"/>
    </location>
</feature>
<protein>
    <submittedName>
        <fullName evidence="2">Uncharacterized protein</fullName>
    </submittedName>
</protein>
<feature type="region of interest" description="Disordered" evidence="1">
    <location>
        <begin position="52"/>
        <end position="132"/>
    </location>
</feature>
<proteinExistence type="predicted"/>
<dbReference type="EMBL" id="KI913207">
    <property type="protein sequence ID" value="ETV66693.1"/>
    <property type="molecule type" value="Genomic_DNA"/>
</dbReference>
<name>W4FIY4_APHAT</name>
<feature type="compositionally biased region" description="Basic residues" evidence="1">
    <location>
        <begin position="103"/>
        <end position="113"/>
    </location>
</feature>
<dbReference type="AlphaFoldDB" id="W4FIY4"/>
<evidence type="ECO:0000256" key="1">
    <source>
        <dbReference type="SAM" id="MobiDB-lite"/>
    </source>
</evidence>
<feature type="compositionally biased region" description="Pro residues" evidence="1">
    <location>
        <begin position="287"/>
        <end position="302"/>
    </location>
</feature>
<feature type="compositionally biased region" description="Polar residues" evidence="1">
    <location>
        <begin position="239"/>
        <end position="251"/>
    </location>
</feature>
<dbReference type="RefSeq" id="XP_009843818.1">
    <property type="nucleotide sequence ID" value="XM_009845516.1"/>
</dbReference>
<feature type="region of interest" description="Disordered" evidence="1">
    <location>
        <begin position="238"/>
        <end position="341"/>
    </location>
</feature>
<feature type="compositionally biased region" description="Pro residues" evidence="1">
    <location>
        <begin position="332"/>
        <end position="341"/>
    </location>
</feature>
<sequence length="341" mass="37365">MASLPPDPGKHPTIPLTLSNTLTMPTTMATVIVHRNGVSTSIRVPATGIIRQHHPSSSENDSASDTTDSSVDLPLTARQLRSKRAADTFLVRHDRTRNPRSPSRPHHTHKPTRIHAPPGPARPAPPQMASPRMTDLSKLDRHARQTPPTTQVKLHHSSLVQLCHPLRFLLLFSPRSRPKVPLHRAPYRAYGVDPLQPPWRPIPSPSPFPLHTSLHPYQHALHTAMGLHRQPFLPFQHAATASSSKQTNSPANHAPPHEYTPYSHTQLSSPRPAPSDVQPSTTLASAPAPPCPAPATPPPTMTPPRVTLWTTTYPAHADYLNPSQIHTTRLPSPHPSGHPTP</sequence>
<feature type="compositionally biased region" description="Polar residues" evidence="1">
    <location>
        <begin position="321"/>
        <end position="330"/>
    </location>
</feature>
<gene>
    <name evidence="2" type="ORF">H257_16903</name>
</gene>
<feature type="compositionally biased region" description="Pro residues" evidence="1">
    <location>
        <begin position="117"/>
        <end position="128"/>
    </location>
</feature>
<feature type="compositionally biased region" description="Low complexity" evidence="1">
    <location>
        <begin position="57"/>
        <end position="72"/>
    </location>
</feature>
<reference evidence="2" key="1">
    <citation type="submission" date="2013-12" db="EMBL/GenBank/DDBJ databases">
        <title>The Genome Sequence of Aphanomyces astaci APO3.</title>
        <authorList>
            <consortium name="The Broad Institute Genomics Platform"/>
            <person name="Russ C."/>
            <person name="Tyler B."/>
            <person name="van West P."/>
            <person name="Dieguez-Uribeondo J."/>
            <person name="Young S.K."/>
            <person name="Zeng Q."/>
            <person name="Gargeya S."/>
            <person name="Fitzgerald M."/>
            <person name="Abouelleil A."/>
            <person name="Alvarado L."/>
            <person name="Chapman S.B."/>
            <person name="Gainer-Dewar J."/>
            <person name="Goldberg J."/>
            <person name="Griggs A."/>
            <person name="Gujja S."/>
            <person name="Hansen M."/>
            <person name="Howarth C."/>
            <person name="Imamovic A."/>
            <person name="Ireland A."/>
            <person name="Larimer J."/>
            <person name="McCowan C."/>
            <person name="Murphy C."/>
            <person name="Pearson M."/>
            <person name="Poon T.W."/>
            <person name="Priest M."/>
            <person name="Roberts A."/>
            <person name="Saif S."/>
            <person name="Shea T."/>
            <person name="Sykes S."/>
            <person name="Wortman J."/>
            <person name="Nusbaum C."/>
            <person name="Birren B."/>
        </authorList>
    </citation>
    <scope>NUCLEOTIDE SEQUENCE [LARGE SCALE GENOMIC DNA]</scope>
    <source>
        <strain evidence="2">APO3</strain>
    </source>
</reference>
<dbReference type="GeneID" id="20818899"/>
<accession>W4FIY4</accession>
<organism evidence="2">
    <name type="scientific">Aphanomyces astaci</name>
    <name type="common">Crayfish plague agent</name>
    <dbReference type="NCBI Taxonomy" id="112090"/>
    <lineage>
        <taxon>Eukaryota</taxon>
        <taxon>Sar</taxon>
        <taxon>Stramenopiles</taxon>
        <taxon>Oomycota</taxon>
        <taxon>Saprolegniomycetes</taxon>
        <taxon>Saprolegniales</taxon>
        <taxon>Verrucalvaceae</taxon>
        <taxon>Aphanomyces</taxon>
    </lineage>
</organism>
<dbReference type="VEuPathDB" id="FungiDB:H257_16903"/>
<evidence type="ECO:0000313" key="2">
    <source>
        <dbReference type="EMBL" id="ETV66693.1"/>
    </source>
</evidence>